<comment type="caution">
    <text evidence="1">The sequence shown here is derived from an EMBL/GenBank/DDBJ whole genome shotgun (WGS) entry which is preliminary data.</text>
</comment>
<keyword evidence="2" id="KW-1185">Reference proteome</keyword>
<sequence>MEGINFLTNENNERVAVQINLDTHGKLWEDFYDCLIAENRKNDDRLPFDEVVSDLKKSGKLDESL</sequence>
<name>A0A3D9L3D8_MARFU</name>
<gene>
    <name evidence="1" type="ORF">C7460_109104</name>
</gene>
<proteinExistence type="predicted"/>
<evidence type="ECO:0000313" key="2">
    <source>
        <dbReference type="Proteomes" id="UP000256779"/>
    </source>
</evidence>
<dbReference type="RefSeq" id="WP_115868216.1">
    <property type="nucleotide sequence ID" value="NZ_QREG01000009.1"/>
</dbReference>
<accession>A0A3D9L3D8</accession>
<protein>
    <submittedName>
        <fullName evidence="1">Uncharacterized protein</fullName>
    </submittedName>
</protein>
<evidence type="ECO:0000313" key="1">
    <source>
        <dbReference type="EMBL" id="RED98912.1"/>
    </source>
</evidence>
<dbReference type="AlphaFoldDB" id="A0A3D9L3D8"/>
<dbReference type="OrthoDB" id="9803638at2"/>
<dbReference type="EMBL" id="QREG01000009">
    <property type="protein sequence ID" value="RED98912.1"/>
    <property type="molecule type" value="Genomic_DNA"/>
</dbReference>
<reference evidence="1 2" key="1">
    <citation type="submission" date="2018-07" db="EMBL/GenBank/DDBJ databases">
        <title>Genomic Encyclopedia of Type Strains, Phase IV (KMG-IV): sequencing the most valuable type-strain genomes for metagenomic binning, comparative biology and taxonomic classification.</title>
        <authorList>
            <person name="Goeker M."/>
        </authorList>
    </citation>
    <scope>NUCLEOTIDE SEQUENCE [LARGE SCALE GENOMIC DNA]</scope>
    <source>
        <strain evidence="1 2">DSM 4134</strain>
    </source>
</reference>
<dbReference type="Proteomes" id="UP000256779">
    <property type="component" value="Unassembled WGS sequence"/>
</dbReference>
<organism evidence="1 2">
    <name type="scientific">Marinoscillum furvescens DSM 4134</name>
    <dbReference type="NCBI Taxonomy" id="1122208"/>
    <lineage>
        <taxon>Bacteria</taxon>
        <taxon>Pseudomonadati</taxon>
        <taxon>Bacteroidota</taxon>
        <taxon>Cytophagia</taxon>
        <taxon>Cytophagales</taxon>
        <taxon>Reichenbachiellaceae</taxon>
        <taxon>Marinoscillum</taxon>
    </lineage>
</organism>